<gene>
    <name evidence="1" type="ORF">TorRG33x02_236930</name>
</gene>
<dbReference type="AlphaFoldDB" id="A0A2P5DZZ0"/>
<comment type="caution">
    <text evidence="1">The sequence shown here is derived from an EMBL/GenBank/DDBJ whole genome shotgun (WGS) entry which is preliminary data.</text>
</comment>
<protein>
    <submittedName>
        <fullName evidence="1">Uncharacterized protein</fullName>
    </submittedName>
</protein>
<reference evidence="2" key="1">
    <citation type="submission" date="2016-06" db="EMBL/GenBank/DDBJ databases">
        <title>Parallel loss of symbiosis genes in relatives of nitrogen-fixing non-legume Parasponia.</title>
        <authorList>
            <person name="Van Velzen R."/>
            <person name="Holmer R."/>
            <person name="Bu F."/>
            <person name="Rutten L."/>
            <person name="Van Zeijl A."/>
            <person name="Liu W."/>
            <person name="Santuari L."/>
            <person name="Cao Q."/>
            <person name="Sharma T."/>
            <person name="Shen D."/>
            <person name="Roswanjaya Y."/>
            <person name="Wardhani T."/>
            <person name="Kalhor M.S."/>
            <person name="Jansen J."/>
            <person name="Van den Hoogen J."/>
            <person name="Gungor B."/>
            <person name="Hartog M."/>
            <person name="Hontelez J."/>
            <person name="Verver J."/>
            <person name="Yang W.-C."/>
            <person name="Schijlen E."/>
            <person name="Repin R."/>
            <person name="Schilthuizen M."/>
            <person name="Schranz E."/>
            <person name="Heidstra R."/>
            <person name="Miyata K."/>
            <person name="Fedorova E."/>
            <person name="Kohlen W."/>
            <person name="Bisseling T."/>
            <person name="Smit S."/>
            <person name="Geurts R."/>
        </authorList>
    </citation>
    <scope>NUCLEOTIDE SEQUENCE [LARGE SCALE GENOMIC DNA]</scope>
    <source>
        <strain evidence="2">cv. RG33-2</strain>
    </source>
</reference>
<sequence length="42" mass="4728">MEVVLITPSCHKFLINSGILISITNIHIATMSGQGLKLKYWR</sequence>
<accession>A0A2P5DZZ0</accession>
<organism evidence="1 2">
    <name type="scientific">Trema orientale</name>
    <name type="common">Charcoal tree</name>
    <name type="synonym">Celtis orientalis</name>
    <dbReference type="NCBI Taxonomy" id="63057"/>
    <lineage>
        <taxon>Eukaryota</taxon>
        <taxon>Viridiplantae</taxon>
        <taxon>Streptophyta</taxon>
        <taxon>Embryophyta</taxon>
        <taxon>Tracheophyta</taxon>
        <taxon>Spermatophyta</taxon>
        <taxon>Magnoliopsida</taxon>
        <taxon>eudicotyledons</taxon>
        <taxon>Gunneridae</taxon>
        <taxon>Pentapetalae</taxon>
        <taxon>rosids</taxon>
        <taxon>fabids</taxon>
        <taxon>Rosales</taxon>
        <taxon>Cannabaceae</taxon>
        <taxon>Trema</taxon>
    </lineage>
</organism>
<evidence type="ECO:0000313" key="1">
    <source>
        <dbReference type="EMBL" id="PON78865.1"/>
    </source>
</evidence>
<keyword evidence="2" id="KW-1185">Reference proteome</keyword>
<dbReference type="InParanoid" id="A0A2P5DZZ0"/>
<name>A0A2P5DZZ0_TREOI</name>
<evidence type="ECO:0000313" key="2">
    <source>
        <dbReference type="Proteomes" id="UP000237000"/>
    </source>
</evidence>
<proteinExistence type="predicted"/>
<dbReference type="Proteomes" id="UP000237000">
    <property type="component" value="Unassembled WGS sequence"/>
</dbReference>
<dbReference type="EMBL" id="JXTC01000239">
    <property type="protein sequence ID" value="PON78865.1"/>
    <property type="molecule type" value="Genomic_DNA"/>
</dbReference>